<evidence type="ECO:0008006" key="4">
    <source>
        <dbReference type="Google" id="ProtNLM"/>
    </source>
</evidence>
<evidence type="ECO:0000313" key="2">
    <source>
        <dbReference type="EMBL" id="PRQ03848.1"/>
    </source>
</evidence>
<keyword evidence="1" id="KW-0812">Transmembrane</keyword>
<organism evidence="2 3">
    <name type="scientific">Enhygromyxa salina</name>
    <dbReference type="NCBI Taxonomy" id="215803"/>
    <lineage>
        <taxon>Bacteria</taxon>
        <taxon>Pseudomonadati</taxon>
        <taxon>Myxococcota</taxon>
        <taxon>Polyangia</taxon>
        <taxon>Nannocystales</taxon>
        <taxon>Nannocystaceae</taxon>
        <taxon>Enhygromyxa</taxon>
    </lineage>
</organism>
<feature type="transmembrane region" description="Helical" evidence="1">
    <location>
        <begin position="41"/>
        <end position="60"/>
    </location>
</feature>
<proteinExistence type="predicted"/>
<dbReference type="RefSeq" id="WP_106390704.1">
    <property type="nucleotide sequence ID" value="NZ_PVNK01000068.1"/>
</dbReference>
<feature type="transmembrane region" description="Helical" evidence="1">
    <location>
        <begin position="171"/>
        <end position="193"/>
    </location>
</feature>
<name>A0A2S9YFF1_9BACT</name>
<evidence type="ECO:0000256" key="1">
    <source>
        <dbReference type="SAM" id="Phobius"/>
    </source>
</evidence>
<dbReference type="Proteomes" id="UP000237968">
    <property type="component" value="Unassembled WGS sequence"/>
</dbReference>
<evidence type="ECO:0000313" key="3">
    <source>
        <dbReference type="Proteomes" id="UP000237968"/>
    </source>
</evidence>
<feature type="transmembrane region" description="Helical" evidence="1">
    <location>
        <begin position="14"/>
        <end position="35"/>
    </location>
</feature>
<comment type="caution">
    <text evidence="2">The sequence shown here is derived from an EMBL/GenBank/DDBJ whole genome shotgun (WGS) entry which is preliminary data.</text>
</comment>
<gene>
    <name evidence="2" type="ORF">ENSA5_12170</name>
</gene>
<feature type="transmembrane region" description="Helical" evidence="1">
    <location>
        <begin position="142"/>
        <end position="165"/>
    </location>
</feature>
<reference evidence="2 3" key="1">
    <citation type="submission" date="2018-03" db="EMBL/GenBank/DDBJ databases">
        <title>Draft Genome Sequences of the Obligatory Marine Myxobacteria Enhygromyxa salina SWB005.</title>
        <authorList>
            <person name="Poehlein A."/>
            <person name="Moghaddam J.A."/>
            <person name="Harms H."/>
            <person name="Alanjari M."/>
            <person name="Koenig G.M."/>
            <person name="Daniel R."/>
            <person name="Schaeberle T.F."/>
        </authorList>
    </citation>
    <scope>NUCLEOTIDE SEQUENCE [LARGE SCALE GENOMIC DNA]</scope>
    <source>
        <strain evidence="2 3">SWB005</strain>
    </source>
</reference>
<keyword evidence="3" id="KW-1185">Reference proteome</keyword>
<sequence>MNEVPDTPHSRKRWIAAFTAVMAARGLGLALFPVLLVEAPVVLILLSPILGHLVLTGALLPAWQYFAAALGGSIIQSIVAYRFGVVLGERAQVWLEGRGAATHAATTRILGWMKRAAPVVLIAMAGTTVCALAGVSQVRARVFYPAMIVAQVAWVGACFWFGVAVTDQIEVVLSFVELHVLELTAVALALVGGSQLWKRWRQKRAAGA</sequence>
<keyword evidence="1" id="KW-1133">Transmembrane helix</keyword>
<dbReference type="EMBL" id="PVNK01000068">
    <property type="protein sequence ID" value="PRQ03848.1"/>
    <property type="molecule type" value="Genomic_DNA"/>
</dbReference>
<protein>
    <recommendedName>
        <fullName evidence="4">SNARE associated Golgi protein</fullName>
    </recommendedName>
</protein>
<keyword evidence="1" id="KW-0472">Membrane</keyword>
<dbReference type="AlphaFoldDB" id="A0A2S9YFF1"/>
<accession>A0A2S9YFF1</accession>
<feature type="transmembrane region" description="Helical" evidence="1">
    <location>
        <begin position="116"/>
        <end position="135"/>
    </location>
</feature>